<evidence type="ECO:0000313" key="1">
    <source>
        <dbReference type="EMBL" id="RIA80657.1"/>
    </source>
</evidence>
<proteinExistence type="predicted"/>
<dbReference type="EMBL" id="QKYT01000923">
    <property type="protein sequence ID" value="RIA80657.1"/>
    <property type="molecule type" value="Genomic_DNA"/>
</dbReference>
<dbReference type="Proteomes" id="UP000265703">
    <property type="component" value="Unassembled WGS sequence"/>
</dbReference>
<accession>A0A397S9I8</accession>
<gene>
    <name evidence="1" type="ORF">C1645_838298</name>
</gene>
<reference evidence="1 2" key="1">
    <citation type="submission" date="2018-06" db="EMBL/GenBank/DDBJ databases">
        <title>Comparative genomics reveals the genomic features of Rhizophagus irregularis, R. cerebriforme, R. diaphanum and Gigaspora rosea, and their symbiotic lifestyle signature.</title>
        <authorList>
            <person name="Morin E."/>
            <person name="San Clemente H."/>
            <person name="Chen E.C.H."/>
            <person name="De La Providencia I."/>
            <person name="Hainaut M."/>
            <person name="Kuo A."/>
            <person name="Kohler A."/>
            <person name="Murat C."/>
            <person name="Tang N."/>
            <person name="Roy S."/>
            <person name="Loubradou J."/>
            <person name="Henrissat B."/>
            <person name="Grigoriev I.V."/>
            <person name="Corradi N."/>
            <person name="Roux C."/>
            <person name="Martin F.M."/>
        </authorList>
    </citation>
    <scope>NUCLEOTIDE SEQUENCE [LARGE SCALE GENOMIC DNA]</scope>
    <source>
        <strain evidence="1 2">DAOM 227022</strain>
    </source>
</reference>
<name>A0A397S9I8_9GLOM</name>
<sequence>MSNNRFNCHLHDHELIDTPAPPPQPTAQFYESTCPSHKLVVSKRLGWSYSKSFCTRGPNHRFSIELSNFTEFPRSHSTYYKAGSMVPNAKWFRLSARRSRYHKKNLFSCSDTFTRPSIHHPFTPDDYESIVLRYPRRP</sequence>
<dbReference type="AlphaFoldDB" id="A0A397S9I8"/>
<evidence type="ECO:0000313" key="2">
    <source>
        <dbReference type="Proteomes" id="UP000265703"/>
    </source>
</evidence>
<keyword evidence="2" id="KW-1185">Reference proteome</keyword>
<organism evidence="1 2">
    <name type="scientific">Glomus cerebriforme</name>
    <dbReference type="NCBI Taxonomy" id="658196"/>
    <lineage>
        <taxon>Eukaryota</taxon>
        <taxon>Fungi</taxon>
        <taxon>Fungi incertae sedis</taxon>
        <taxon>Mucoromycota</taxon>
        <taxon>Glomeromycotina</taxon>
        <taxon>Glomeromycetes</taxon>
        <taxon>Glomerales</taxon>
        <taxon>Glomeraceae</taxon>
        <taxon>Glomus</taxon>
    </lineage>
</organism>
<comment type="caution">
    <text evidence="1">The sequence shown here is derived from an EMBL/GenBank/DDBJ whole genome shotgun (WGS) entry which is preliminary data.</text>
</comment>
<feature type="non-terminal residue" evidence="1">
    <location>
        <position position="138"/>
    </location>
</feature>
<protein>
    <submittedName>
        <fullName evidence="1">Uncharacterized protein</fullName>
    </submittedName>
</protein>